<comment type="similarity">
    <text evidence="2 13">Belongs to the Arg-specific ADP-ribosyltransferase family.</text>
</comment>
<dbReference type="InterPro" id="IPR000768">
    <property type="entry name" value="ART"/>
</dbReference>
<dbReference type="InterPro" id="IPR043136">
    <property type="entry name" value="B30.2/SPRY_sf"/>
</dbReference>
<evidence type="ECO:0000256" key="11">
    <source>
        <dbReference type="ARBA" id="ARBA00023289"/>
    </source>
</evidence>
<feature type="region of interest" description="Disordered" evidence="14">
    <location>
        <begin position="654"/>
        <end position="681"/>
    </location>
</feature>
<dbReference type="GO" id="GO:0016779">
    <property type="term" value="F:nucleotidyltransferase activity"/>
    <property type="evidence" value="ECO:0007669"/>
    <property type="project" value="UniProtKB-KW"/>
</dbReference>
<comment type="caution">
    <text evidence="16">The sequence shown here is derived from an EMBL/GenBank/DDBJ whole genome shotgun (WGS) entry which is preliminary data.</text>
</comment>
<evidence type="ECO:0000256" key="7">
    <source>
        <dbReference type="ARBA" id="ARBA00022741"/>
    </source>
</evidence>
<accession>A0A2B4SBD0</accession>
<gene>
    <name evidence="16" type="primary">Rab1A</name>
    <name evidence="16" type="ORF">AWC38_SpisGene8156</name>
</gene>
<dbReference type="PROSITE" id="PS51417">
    <property type="entry name" value="ARF"/>
    <property type="match status" value="1"/>
</dbReference>
<proteinExistence type="inferred from homology"/>
<dbReference type="SUPFAM" id="SSF49899">
    <property type="entry name" value="Concanavalin A-like lectins/glucanases"/>
    <property type="match status" value="1"/>
</dbReference>
<evidence type="ECO:0000256" key="9">
    <source>
        <dbReference type="ARBA" id="ARBA00023134"/>
    </source>
</evidence>
<evidence type="ECO:0000259" key="15">
    <source>
        <dbReference type="PROSITE" id="PS50188"/>
    </source>
</evidence>
<keyword evidence="8" id="KW-0653">Protein transport</keyword>
<dbReference type="GO" id="GO:0106274">
    <property type="term" value="F:NAD+-protein-arginine ADP-ribosyltransferase activity"/>
    <property type="evidence" value="ECO:0007669"/>
    <property type="project" value="UniProtKB-EC"/>
</dbReference>
<dbReference type="SMART" id="SM00449">
    <property type="entry name" value="SPRY"/>
    <property type="match status" value="1"/>
</dbReference>
<dbReference type="Pfam" id="PF00622">
    <property type="entry name" value="SPRY"/>
    <property type="match status" value="1"/>
</dbReference>
<dbReference type="STRING" id="50429.A0A2B4SBD0"/>
<evidence type="ECO:0000256" key="6">
    <source>
        <dbReference type="ARBA" id="ARBA00022695"/>
    </source>
</evidence>
<evidence type="ECO:0000256" key="10">
    <source>
        <dbReference type="ARBA" id="ARBA00023288"/>
    </source>
</evidence>
<protein>
    <recommendedName>
        <fullName evidence="13">NAD(P)(+)--arginine ADP-ribosyltransferase</fullName>
        <ecNumber evidence="13">2.4.2.31</ecNumber>
    </recommendedName>
    <alternativeName>
        <fullName evidence="13">Mono(ADP-ribosyl)transferase</fullName>
    </alternativeName>
</protein>
<evidence type="ECO:0000256" key="5">
    <source>
        <dbReference type="ARBA" id="ARBA00022679"/>
    </source>
</evidence>
<dbReference type="PROSITE" id="PS51996">
    <property type="entry name" value="TR_MART"/>
    <property type="match status" value="1"/>
</dbReference>
<dbReference type="InterPro" id="IPR001806">
    <property type="entry name" value="Small_GTPase"/>
</dbReference>
<feature type="compositionally biased region" description="Polar residues" evidence="14">
    <location>
        <begin position="457"/>
        <end position="469"/>
    </location>
</feature>
<keyword evidence="3" id="KW-0813">Transport</keyword>
<keyword evidence="9" id="KW-0342">GTP-binding</keyword>
<dbReference type="InterPro" id="IPR001870">
    <property type="entry name" value="B30.2/SPRY"/>
</dbReference>
<dbReference type="SUPFAM" id="SSF56399">
    <property type="entry name" value="ADP-ribosylation"/>
    <property type="match status" value="1"/>
</dbReference>
<keyword evidence="4 13" id="KW-0328">Glycosyltransferase</keyword>
<dbReference type="GO" id="GO:0005525">
    <property type="term" value="F:GTP binding"/>
    <property type="evidence" value="ECO:0007669"/>
    <property type="project" value="UniProtKB-KW"/>
</dbReference>
<evidence type="ECO:0000256" key="2">
    <source>
        <dbReference type="ARBA" id="ARBA00009558"/>
    </source>
</evidence>
<dbReference type="Gene3D" id="3.90.176.10">
    <property type="entry name" value="Toxin ADP-ribosyltransferase, Chain A, domain 1"/>
    <property type="match status" value="1"/>
</dbReference>
<dbReference type="AlphaFoldDB" id="A0A2B4SBD0"/>
<keyword evidence="6" id="KW-0548">Nucleotidyltransferase</keyword>
<feature type="compositionally biased region" description="Polar residues" evidence="14">
    <location>
        <begin position="660"/>
        <end position="673"/>
    </location>
</feature>
<keyword evidence="13" id="KW-0520">NAD</keyword>
<dbReference type="SMART" id="SM00174">
    <property type="entry name" value="RHO"/>
    <property type="match status" value="1"/>
</dbReference>
<dbReference type="InterPro" id="IPR005225">
    <property type="entry name" value="Small_GTP-bd"/>
</dbReference>
<evidence type="ECO:0000256" key="4">
    <source>
        <dbReference type="ARBA" id="ARBA00022676"/>
    </source>
</evidence>
<reference evidence="17" key="1">
    <citation type="journal article" date="2017" name="bioRxiv">
        <title>Comparative analysis of the genomes of Stylophora pistillata and Acropora digitifera provides evidence for extensive differences between species of corals.</title>
        <authorList>
            <person name="Voolstra C.R."/>
            <person name="Li Y."/>
            <person name="Liew Y.J."/>
            <person name="Baumgarten S."/>
            <person name="Zoccola D."/>
            <person name="Flot J.-F."/>
            <person name="Tambutte S."/>
            <person name="Allemand D."/>
            <person name="Aranda M."/>
        </authorList>
    </citation>
    <scope>NUCLEOTIDE SEQUENCE [LARGE SCALE GENOMIC DNA]</scope>
</reference>
<dbReference type="PANTHER" id="PTHR47977">
    <property type="entry name" value="RAS-RELATED PROTEIN RAB"/>
    <property type="match status" value="1"/>
</dbReference>
<dbReference type="InterPro" id="IPR003877">
    <property type="entry name" value="SPRY_dom"/>
</dbReference>
<keyword evidence="10" id="KW-0449">Lipoprotein</keyword>
<organism evidence="16 17">
    <name type="scientific">Stylophora pistillata</name>
    <name type="common">Smooth cauliflower coral</name>
    <dbReference type="NCBI Taxonomy" id="50429"/>
    <lineage>
        <taxon>Eukaryota</taxon>
        <taxon>Metazoa</taxon>
        <taxon>Cnidaria</taxon>
        <taxon>Anthozoa</taxon>
        <taxon>Hexacorallia</taxon>
        <taxon>Scleractinia</taxon>
        <taxon>Astrocoeniina</taxon>
        <taxon>Pocilloporidae</taxon>
        <taxon>Stylophora</taxon>
    </lineage>
</organism>
<dbReference type="EC" id="2.4.2.31" evidence="13"/>
<dbReference type="Pfam" id="PF00071">
    <property type="entry name" value="Ras"/>
    <property type="match status" value="1"/>
</dbReference>
<dbReference type="PRINTS" id="PR00449">
    <property type="entry name" value="RASTRNSFRMNG"/>
</dbReference>
<dbReference type="GO" id="GO:0003924">
    <property type="term" value="F:GTPase activity"/>
    <property type="evidence" value="ECO:0007669"/>
    <property type="project" value="InterPro"/>
</dbReference>
<sequence>MEMDYKSLATVEGADNYQEAAIILEGPPIEIFAQRAAPTVVLKPLRQTQGKFYFECKTNTGGYMQLGWADESFTAIADEGKGCGDDQHSWAYDGMRGLKWHSNNKEQYGRRWKAGDVICMALSLEDGEISFGLNGDWEGEMGCAFSGVTFEGAVYPCLSLMRGERVQETNPFVHSPPEGFLPLTVTHPSADSETEYNRFSSFAHVIQMGLAENSFAVSFPGEIMVTMMRRGLAYEGKKNALIHAGYEETMKKWPEMKEILEMNFGRAGLTDDEIYAVICYTLENPPVYRYFNNDTRKGYSGDGMDFPILSYLLREACRKILAATPKVSRTRIVYRGVTIRFAAQPGQIVRFGSYTSTTGNIKVAEDFQKKSNGSQFVIVTKIGASIKMLSAFPEEDEVLLPPYELFRVHRVEEEPPRIFLTSCFDDSFVDKYVVDGGAVSEAEALLKKLAQREKDTTPSLDTKLNQRPNQLGPRQPNMSTMNPEYDYLFKLLLIGDSGVGKSCLLLRFADDTYTESYISTIGVDFKIRTIELDGKTIKLQIWDTAGQERFRTITSSYYRGAHGIIVVYDVTDQESFNNVKQWLQEIDRYACENVNKLLVGNKCDLTTKKVVDYTTAKEYADSLGIPFLETSAKNATNVEQAFMTMAAEIKNRMGPAPAQPGTSNVKINSSTPVKSGGGGCC</sequence>
<dbReference type="GO" id="GO:0015031">
    <property type="term" value="P:protein transport"/>
    <property type="evidence" value="ECO:0007669"/>
    <property type="project" value="UniProtKB-KW"/>
</dbReference>
<dbReference type="PROSITE" id="PS51420">
    <property type="entry name" value="RHO"/>
    <property type="match status" value="1"/>
</dbReference>
<comment type="catalytic activity">
    <reaction evidence="12 13">
        <text>L-arginyl-[protein] + NAD(+) = N(omega)-(ADP-D-ribosyl)-L-arginyl-[protein] + nicotinamide + H(+)</text>
        <dbReference type="Rhea" id="RHEA:19149"/>
        <dbReference type="Rhea" id="RHEA-COMP:10532"/>
        <dbReference type="Rhea" id="RHEA-COMP:15087"/>
        <dbReference type="ChEBI" id="CHEBI:15378"/>
        <dbReference type="ChEBI" id="CHEBI:17154"/>
        <dbReference type="ChEBI" id="CHEBI:29965"/>
        <dbReference type="ChEBI" id="CHEBI:57540"/>
        <dbReference type="ChEBI" id="CHEBI:142554"/>
        <dbReference type="EC" id="2.4.2.31"/>
    </reaction>
</comment>
<feature type="region of interest" description="Disordered" evidence="14">
    <location>
        <begin position="452"/>
        <end position="477"/>
    </location>
</feature>
<evidence type="ECO:0000256" key="3">
    <source>
        <dbReference type="ARBA" id="ARBA00022448"/>
    </source>
</evidence>
<dbReference type="Proteomes" id="UP000225706">
    <property type="component" value="Unassembled WGS sequence"/>
</dbReference>
<dbReference type="InterPro" id="IPR013320">
    <property type="entry name" value="ConA-like_dom_sf"/>
</dbReference>
<evidence type="ECO:0000256" key="12">
    <source>
        <dbReference type="ARBA" id="ARBA00047597"/>
    </source>
</evidence>
<name>A0A2B4SBD0_STYPI</name>
<dbReference type="PROSITE" id="PS50188">
    <property type="entry name" value="B302_SPRY"/>
    <property type="match status" value="1"/>
</dbReference>
<dbReference type="CDD" id="cd11709">
    <property type="entry name" value="SPRY"/>
    <property type="match status" value="1"/>
</dbReference>
<dbReference type="PROSITE" id="PS51421">
    <property type="entry name" value="RAS"/>
    <property type="match status" value="1"/>
</dbReference>
<keyword evidence="5 13" id="KW-0808">Transferase</keyword>
<dbReference type="SMART" id="SM00177">
    <property type="entry name" value="ARF"/>
    <property type="match status" value="1"/>
</dbReference>
<dbReference type="Gene3D" id="2.60.120.920">
    <property type="match status" value="1"/>
</dbReference>
<comment type="similarity">
    <text evidence="1">Belongs to the small GTPase superfamily. Rab family.</text>
</comment>
<feature type="domain" description="B30.2/SPRY" evidence="15">
    <location>
        <begin position="1"/>
        <end position="177"/>
    </location>
</feature>
<dbReference type="Pfam" id="PF01129">
    <property type="entry name" value="ART"/>
    <property type="match status" value="1"/>
</dbReference>
<dbReference type="SMART" id="SM00173">
    <property type="entry name" value="RAS"/>
    <property type="match status" value="1"/>
</dbReference>
<dbReference type="SMART" id="SM00176">
    <property type="entry name" value="RAN"/>
    <property type="match status" value="1"/>
</dbReference>
<dbReference type="CDD" id="cd01869">
    <property type="entry name" value="Rab1_Ypt1"/>
    <property type="match status" value="1"/>
</dbReference>
<evidence type="ECO:0000256" key="8">
    <source>
        <dbReference type="ARBA" id="ARBA00022927"/>
    </source>
</evidence>
<keyword evidence="13" id="KW-0521">NADP</keyword>
<dbReference type="SMART" id="SM00175">
    <property type="entry name" value="RAB"/>
    <property type="match status" value="1"/>
</dbReference>
<dbReference type="InterPro" id="IPR057289">
    <property type="entry name" value="Rab1/Ypt1"/>
</dbReference>
<dbReference type="FunFam" id="3.40.50.300:FF:000069">
    <property type="entry name" value="Ras GTP-binding protein YPT1"/>
    <property type="match status" value="1"/>
</dbReference>
<evidence type="ECO:0000256" key="14">
    <source>
        <dbReference type="SAM" id="MobiDB-lite"/>
    </source>
</evidence>
<keyword evidence="17" id="KW-1185">Reference proteome</keyword>
<keyword evidence="7" id="KW-0547">Nucleotide-binding</keyword>
<dbReference type="InterPro" id="IPR027417">
    <property type="entry name" value="P-loop_NTPase"/>
</dbReference>
<evidence type="ECO:0000256" key="13">
    <source>
        <dbReference type="RuleBase" id="RU361228"/>
    </source>
</evidence>
<keyword evidence="11" id="KW-0636">Prenylation</keyword>
<evidence type="ECO:0000313" key="16">
    <source>
        <dbReference type="EMBL" id="PFX27191.1"/>
    </source>
</evidence>
<dbReference type="PROSITE" id="PS51419">
    <property type="entry name" value="RAB"/>
    <property type="match status" value="1"/>
</dbReference>
<evidence type="ECO:0000313" key="17">
    <source>
        <dbReference type="Proteomes" id="UP000225706"/>
    </source>
</evidence>
<dbReference type="InterPro" id="IPR050227">
    <property type="entry name" value="Rab"/>
</dbReference>
<dbReference type="Gene3D" id="3.40.50.300">
    <property type="entry name" value="P-loop containing nucleotide triphosphate hydrolases"/>
    <property type="match status" value="1"/>
</dbReference>
<dbReference type="OrthoDB" id="9989112at2759"/>
<dbReference type="SUPFAM" id="SSF52540">
    <property type="entry name" value="P-loop containing nucleoside triphosphate hydrolases"/>
    <property type="match status" value="1"/>
</dbReference>
<dbReference type="EMBL" id="LSMT01000109">
    <property type="protein sequence ID" value="PFX27191.1"/>
    <property type="molecule type" value="Genomic_DNA"/>
</dbReference>
<evidence type="ECO:0000256" key="1">
    <source>
        <dbReference type="ARBA" id="ARBA00006270"/>
    </source>
</evidence>
<dbReference type="NCBIfam" id="TIGR00231">
    <property type="entry name" value="small_GTP"/>
    <property type="match status" value="1"/>
</dbReference>